<sequence>MDILTTFQVGQSGAGKSTIVRLLFRLYDVVQGEILIDGQNVADLTQASVRRAIGVVPQDTVLFNDTIRYNIRYGRQTATDEEVLEAACAADIHERILEFPDQYETIVGERGLKLSGGEKQRVAIARNVLKNPYIMLLDEATSALDTTTERIIQSSLYKMAQNRTTLVVAHRLSTIVNADEIIMMHQGEIVERGTHHQLLAIPDGRYAKLWQAQSETGQNSIDRIDSRPVL</sequence>
<proteinExistence type="inferred from homology"/>
<dbReference type="Proteomes" id="UP000243686">
    <property type="component" value="Unassembled WGS sequence"/>
</dbReference>
<feature type="domain" description="ABC transporter" evidence="8">
    <location>
        <begin position="1"/>
        <end position="211"/>
    </location>
</feature>
<comment type="subcellular location">
    <subcellularLocation>
        <location evidence="1">Membrane</location>
        <topology evidence="1">Multi-pass membrane protein</topology>
    </subcellularLocation>
</comment>
<comment type="similarity">
    <text evidence="7">Belongs to the ABC transporter superfamily. ABCB family. Heavy Metal importer (TC 3.A.1.210) subfamily.</text>
</comment>
<dbReference type="GO" id="GO:0016887">
    <property type="term" value="F:ATP hydrolysis activity"/>
    <property type="evidence" value="ECO:0007669"/>
    <property type="project" value="InterPro"/>
</dbReference>
<protein>
    <submittedName>
        <fullName evidence="9">ABC transporter, ATP-binding protein</fullName>
    </submittedName>
</protein>
<organism evidence="9 10">
    <name type="scientific">Opisthorchis viverrini</name>
    <name type="common">Southeast Asian liver fluke</name>
    <dbReference type="NCBI Taxonomy" id="6198"/>
    <lineage>
        <taxon>Eukaryota</taxon>
        <taxon>Metazoa</taxon>
        <taxon>Spiralia</taxon>
        <taxon>Lophotrochozoa</taxon>
        <taxon>Platyhelminthes</taxon>
        <taxon>Trematoda</taxon>
        <taxon>Digenea</taxon>
        <taxon>Opisthorchiida</taxon>
        <taxon>Opisthorchiata</taxon>
        <taxon>Opisthorchiidae</taxon>
        <taxon>Opisthorchis</taxon>
    </lineage>
</organism>
<evidence type="ECO:0000256" key="1">
    <source>
        <dbReference type="ARBA" id="ARBA00004141"/>
    </source>
</evidence>
<dbReference type="SUPFAM" id="SSF52540">
    <property type="entry name" value="P-loop containing nucleoside triphosphate hydrolases"/>
    <property type="match status" value="1"/>
</dbReference>
<dbReference type="EMBL" id="KV907285">
    <property type="protein sequence ID" value="OON13580.1"/>
    <property type="molecule type" value="Genomic_DNA"/>
</dbReference>
<dbReference type="GO" id="GO:0005524">
    <property type="term" value="F:ATP binding"/>
    <property type="evidence" value="ECO:0007669"/>
    <property type="project" value="UniProtKB-KW"/>
</dbReference>
<dbReference type="FunFam" id="3.40.50.300:FF:000218">
    <property type="entry name" value="Multidrug ABC transporter ATP-binding protein"/>
    <property type="match status" value="1"/>
</dbReference>
<dbReference type="Gene3D" id="3.40.50.300">
    <property type="entry name" value="P-loop containing nucleotide triphosphate hydrolases"/>
    <property type="match status" value="1"/>
</dbReference>
<dbReference type="GO" id="GO:0005774">
    <property type="term" value="C:vacuolar membrane"/>
    <property type="evidence" value="ECO:0007669"/>
    <property type="project" value="TreeGrafter"/>
</dbReference>
<gene>
    <name evidence="9" type="ORF">X801_10645</name>
</gene>
<dbReference type="PROSITE" id="PS50893">
    <property type="entry name" value="ABC_TRANSPORTER_2"/>
    <property type="match status" value="1"/>
</dbReference>
<reference evidence="9 10" key="1">
    <citation type="submission" date="2015-03" db="EMBL/GenBank/DDBJ databases">
        <title>Draft genome of the nematode, Opisthorchis viverrini.</title>
        <authorList>
            <person name="Mitreva M."/>
        </authorList>
    </citation>
    <scope>NUCLEOTIDE SEQUENCE [LARGE SCALE GENOMIC DNA]</scope>
    <source>
        <strain evidence="9">Khon Kaen</strain>
    </source>
</reference>
<dbReference type="InterPro" id="IPR003439">
    <property type="entry name" value="ABC_transporter-like_ATP-bd"/>
</dbReference>
<dbReference type="InterPro" id="IPR039421">
    <property type="entry name" value="Type_1_exporter"/>
</dbReference>
<dbReference type="PANTHER" id="PTHR24221">
    <property type="entry name" value="ATP-BINDING CASSETTE SUB-FAMILY B"/>
    <property type="match status" value="1"/>
</dbReference>
<evidence type="ECO:0000256" key="4">
    <source>
        <dbReference type="ARBA" id="ARBA00022840"/>
    </source>
</evidence>
<keyword evidence="3" id="KW-0547">Nucleotide-binding</keyword>
<dbReference type="SMART" id="SM00382">
    <property type="entry name" value="AAA"/>
    <property type="match status" value="1"/>
</dbReference>
<dbReference type="GO" id="GO:0042626">
    <property type="term" value="F:ATPase-coupled transmembrane transporter activity"/>
    <property type="evidence" value="ECO:0007669"/>
    <property type="project" value="TreeGrafter"/>
</dbReference>
<dbReference type="PROSITE" id="PS00211">
    <property type="entry name" value="ABC_TRANSPORTER_1"/>
    <property type="match status" value="1"/>
</dbReference>
<keyword evidence="4 9" id="KW-0067">ATP-binding</keyword>
<evidence type="ECO:0000256" key="2">
    <source>
        <dbReference type="ARBA" id="ARBA00022692"/>
    </source>
</evidence>
<keyword evidence="6" id="KW-0472">Membrane</keyword>
<dbReference type="Pfam" id="PF00005">
    <property type="entry name" value="ABC_tran"/>
    <property type="match status" value="1"/>
</dbReference>
<dbReference type="AlphaFoldDB" id="A0A1S8WGK5"/>
<keyword evidence="2" id="KW-0812">Transmembrane</keyword>
<dbReference type="InterPro" id="IPR027417">
    <property type="entry name" value="P-loop_NTPase"/>
</dbReference>
<evidence type="ECO:0000256" key="7">
    <source>
        <dbReference type="ARBA" id="ARBA00024363"/>
    </source>
</evidence>
<name>A0A1S8WGK5_OPIVI</name>
<evidence type="ECO:0000259" key="8">
    <source>
        <dbReference type="PROSITE" id="PS50893"/>
    </source>
</evidence>
<dbReference type="PANTHER" id="PTHR24221:SF654">
    <property type="entry name" value="ATP-BINDING CASSETTE SUB-FAMILY B MEMBER 6"/>
    <property type="match status" value="1"/>
</dbReference>
<evidence type="ECO:0000256" key="6">
    <source>
        <dbReference type="ARBA" id="ARBA00023136"/>
    </source>
</evidence>
<evidence type="ECO:0000313" key="10">
    <source>
        <dbReference type="Proteomes" id="UP000243686"/>
    </source>
</evidence>
<dbReference type="InterPro" id="IPR017871">
    <property type="entry name" value="ABC_transporter-like_CS"/>
</dbReference>
<dbReference type="InterPro" id="IPR003593">
    <property type="entry name" value="AAA+_ATPase"/>
</dbReference>
<accession>A0A1S8WGK5</accession>
<keyword evidence="5" id="KW-1133">Transmembrane helix</keyword>
<evidence type="ECO:0000256" key="3">
    <source>
        <dbReference type="ARBA" id="ARBA00022741"/>
    </source>
</evidence>
<evidence type="ECO:0000256" key="5">
    <source>
        <dbReference type="ARBA" id="ARBA00022989"/>
    </source>
</evidence>
<keyword evidence="10" id="KW-1185">Reference proteome</keyword>
<evidence type="ECO:0000313" key="9">
    <source>
        <dbReference type="EMBL" id="OON13580.1"/>
    </source>
</evidence>